<keyword evidence="1" id="KW-1133">Transmembrane helix</keyword>
<gene>
    <name evidence="2" type="ORF">RG298_000247</name>
</gene>
<evidence type="ECO:0000313" key="2">
    <source>
        <dbReference type="EMBL" id="EMJ5132580.1"/>
    </source>
</evidence>
<dbReference type="RefSeq" id="WP_140187811.1">
    <property type="nucleotide sequence ID" value="NZ_JBALHY010000017.1"/>
</dbReference>
<keyword evidence="1" id="KW-0812">Transmembrane</keyword>
<protein>
    <submittedName>
        <fullName evidence="2">Uncharacterized protein</fullName>
    </submittedName>
</protein>
<sequence>MATLKGEVCDSALNTCQSIIFNIESLPIEFASSTPFEGAMYFSFSFIAVMSCWLFSLGIGQLLHLIKRA</sequence>
<feature type="transmembrane region" description="Helical" evidence="1">
    <location>
        <begin position="39"/>
        <end position="63"/>
    </location>
</feature>
<evidence type="ECO:0000256" key="1">
    <source>
        <dbReference type="SAM" id="Phobius"/>
    </source>
</evidence>
<reference evidence="2" key="1">
    <citation type="submission" date="2024-02" db="EMBL/GenBank/DDBJ databases">
        <authorList>
            <consortium name="Clinical and Environmental Microbiology Branch: Whole genome sequencing antimicrobial resistance pathogens in the healthcare setting"/>
        </authorList>
    </citation>
    <scope>NUCLEOTIDE SEQUENCE</scope>
    <source>
        <strain evidence="2">2021GO-0154</strain>
    </source>
</reference>
<dbReference type="AlphaFoldDB" id="A0AAI9D8M7"/>
<proteinExistence type="predicted"/>
<keyword evidence="1" id="KW-0472">Membrane</keyword>
<comment type="caution">
    <text evidence="2">The sequence shown here is derived from an EMBL/GenBank/DDBJ whole genome shotgun (WGS) entry which is preliminary data.</text>
</comment>
<dbReference type="EMBL" id="ABMABF030000001">
    <property type="protein sequence ID" value="EMJ5132580.1"/>
    <property type="molecule type" value="Genomic_DNA"/>
</dbReference>
<name>A0AAI9D8M7_PROST</name>
<organism evidence="2">
    <name type="scientific">Providencia stuartii</name>
    <dbReference type="NCBI Taxonomy" id="588"/>
    <lineage>
        <taxon>Bacteria</taxon>
        <taxon>Pseudomonadati</taxon>
        <taxon>Pseudomonadota</taxon>
        <taxon>Gammaproteobacteria</taxon>
        <taxon>Enterobacterales</taxon>
        <taxon>Morganellaceae</taxon>
        <taxon>Providencia</taxon>
    </lineage>
</organism>
<accession>A0AAI9D8M7</accession>